<evidence type="ECO:0000313" key="5">
    <source>
        <dbReference type="Proteomes" id="UP000483362"/>
    </source>
</evidence>
<dbReference type="InterPro" id="IPR045755">
    <property type="entry name" value="FtsL-like"/>
</dbReference>
<comment type="caution">
    <text evidence="4">The sequence shown here is derived from an EMBL/GenBank/DDBJ whole genome shotgun (WGS) entry which is preliminary data.</text>
</comment>
<accession>A0A6L5XGJ7</accession>
<evidence type="ECO:0000256" key="2">
    <source>
        <dbReference type="SAM" id="MobiDB-lite"/>
    </source>
</evidence>
<dbReference type="Proteomes" id="UP000483362">
    <property type="component" value="Unassembled WGS sequence"/>
</dbReference>
<proteinExistence type="predicted"/>
<organism evidence="4 5">
    <name type="scientific">Sodaliphilus pleomorphus</name>
    <dbReference type="NCBI Taxonomy" id="2606626"/>
    <lineage>
        <taxon>Bacteria</taxon>
        <taxon>Pseudomonadati</taxon>
        <taxon>Bacteroidota</taxon>
        <taxon>Bacteroidia</taxon>
        <taxon>Bacteroidales</taxon>
        <taxon>Muribaculaceae</taxon>
        <taxon>Sodaliphilus</taxon>
    </lineage>
</organism>
<sequence length="134" mass="15162">MAKSNDNKKKNNNKKKDKGGSDNVAYGVNTTELAGKMIQGRSFLTFGFFKRNMVYVIAITVMLLMYISNKYTCQNSLSQVMKLTEELNNAKTDCVNASAQYNSMIRESQMTAYIDSMHIDLTSPDQPPFYLTDK</sequence>
<evidence type="ECO:0000313" key="4">
    <source>
        <dbReference type="EMBL" id="MSS18616.1"/>
    </source>
</evidence>
<feature type="region of interest" description="Disordered" evidence="2">
    <location>
        <begin position="1"/>
        <end position="23"/>
    </location>
</feature>
<keyword evidence="3" id="KW-0812">Transmembrane</keyword>
<name>A0A6L5XGJ7_9BACT</name>
<feature type="coiled-coil region" evidence="1">
    <location>
        <begin position="73"/>
        <end position="100"/>
    </location>
</feature>
<keyword evidence="5" id="KW-1185">Reference proteome</keyword>
<feature type="transmembrane region" description="Helical" evidence="3">
    <location>
        <begin position="52"/>
        <end position="68"/>
    </location>
</feature>
<keyword evidence="1" id="KW-0175">Coiled coil</keyword>
<evidence type="ECO:0008006" key="6">
    <source>
        <dbReference type="Google" id="ProtNLM"/>
    </source>
</evidence>
<reference evidence="4 5" key="1">
    <citation type="submission" date="2019-08" db="EMBL/GenBank/DDBJ databases">
        <title>In-depth cultivation of the pig gut microbiome towards novel bacterial diversity and tailored functional studies.</title>
        <authorList>
            <person name="Wylensek D."/>
            <person name="Hitch T.C.A."/>
            <person name="Clavel T."/>
        </authorList>
    </citation>
    <scope>NUCLEOTIDE SEQUENCE [LARGE SCALE GENOMIC DNA]</scope>
    <source>
        <strain evidence="4 5">Oil-RF-744-WCA-WT-10</strain>
    </source>
</reference>
<evidence type="ECO:0000256" key="3">
    <source>
        <dbReference type="SAM" id="Phobius"/>
    </source>
</evidence>
<dbReference type="EMBL" id="VULT01000027">
    <property type="protein sequence ID" value="MSS18616.1"/>
    <property type="molecule type" value="Genomic_DNA"/>
</dbReference>
<keyword evidence="3" id="KW-0472">Membrane</keyword>
<dbReference type="AlphaFoldDB" id="A0A6L5XGJ7"/>
<keyword evidence="3" id="KW-1133">Transmembrane helix</keyword>
<evidence type="ECO:0000256" key="1">
    <source>
        <dbReference type="SAM" id="Coils"/>
    </source>
</evidence>
<dbReference type="RefSeq" id="WP_154327692.1">
    <property type="nucleotide sequence ID" value="NZ_CP045696.1"/>
</dbReference>
<dbReference type="Pfam" id="PF19579">
    <property type="entry name" value="FtsL_2"/>
    <property type="match status" value="1"/>
</dbReference>
<gene>
    <name evidence="4" type="ORF">FYJ29_12755</name>
</gene>
<protein>
    <recommendedName>
        <fullName evidence="6">Cell division protein FtsL</fullName>
    </recommendedName>
</protein>